<dbReference type="Gramene" id="PRQ34393">
    <property type="protein sequence ID" value="PRQ34393"/>
    <property type="gene ID" value="RchiOBHm_Chr5g0068481"/>
</dbReference>
<feature type="region of interest" description="Disordered" evidence="1">
    <location>
        <begin position="13"/>
        <end position="67"/>
    </location>
</feature>
<proteinExistence type="predicted"/>
<evidence type="ECO:0000256" key="1">
    <source>
        <dbReference type="SAM" id="MobiDB-lite"/>
    </source>
</evidence>
<sequence>MFLLRRKWNGWKRLNKNKIKKKERGRRRRRRRRRRLLHLQRQAKSAGHPQAQMRQKPSKCRLSLRSF</sequence>
<gene>
    <name evidence="2" type="ORF">RchiOBHm_Chr5g0068481</name>
</gene>
<keyword evidence="3" id="KW-1185">Reference proteome</keyword>
<reference evidence="2 3" key="1">
    <citation type="journal article" date="2018" name="Nat. Genet.">
        <title>The Rosa genome provides new insights in the design of modern roses.</title>
        <authorList>
            <person name="Bendahmane M."/>
        </authorList>
    </citation>
    <scope>NUCLEOTIDE SEQUENCE [LARGE SCALE GENOMIC DNA]</scope>
    <source>
        <strain evidence="3">cv. Old Blush</strain>
    </source>
</reference>
<name>A0A2P6QJP7_ROSCH</name>
<evidence type="ECO:0000313" key="3">
    <source>
        <dbReference type="Proteomes" id="UP000238479"/>
    </source>
</evidence>
<organism evidence="2 3">
    <name type="scientific">Rosa chinensis</name>
    <name type="common">China rose</name>
    <dbReference type="NCBI Taxonomy" id="74649"/>
    <lineage>
        <taxon>Eukaryota</taxon>
        <taxon>Viridiplantae</taxon>
        <taxon>Streptophyta</taxon>
        <taxon>Embryophyta</taxon>
        <taxon>Tracheophyta</taxon>
        <taxon>Spermatophyta</taxon>
        <taxon>Magnoliopsida</taxon>
        <taxon>eudicotyledons</taxon>
        <taxon>Gunneridae</taxon>
        <taxon>Pentapetalae</taxon>
        <taxon>rosids</taxon>
        <taxon>fabids</taxon>
        <taxon>Rosales</taxon>
        <taxon>Rosaceae</taxon>
        <taxon>Rosoideae</taxon>
        <taxon>Rosoideae incertae sedis</taxon>
        <taxon>Rosa</taxon>
    </lineage>
</organism>
<accession>A0A2P6QJP7</accession>
<dbReference type="AlphaFoldDB" id="A0A2P6QJP7"/>
<feature type="compositionally biased region" description="Basic residues" evidence="1">
    <location>
        <begin position="13"/>
        <end position="38"/>
    </location>
</feature>
<dbReference type="Proteomes" id="UP000238479">
    <property type="component" value="Chromosome 5"/>
</dbReference>
<evidence type="ECO:0000313" key="2">
    <source>
        <dbReference type="EMBL" id="PRQ34393.1"/>
    </source>
</evidence>
<protein>
    <submittedName>
        <fullName evidence="2">Uncharacterized protein</fullName>
    </submittedName>
</protein>
<dbReference type="EMBL" id="PDCK01000043">
    <property type="protein sequence ID" value="PRQ34393.1"/>
    <property type="molecule type" value="Genomic_DNA"/>
</dbReference>
<comment type="caution">
    <text evidence="2">The sequence shown here is derived from an EMBL/GenBank/DDBJ whole genome shotgun (WGS) entry which is preliminary data.</text>
</comment>